<keyword evidence="2" id="KW-1185">Reference proteome</keyword>
<evidence type="ECO:0000313" key="1">
    <source>
        <dbReference type="EMBL" id="EYE96343.1"/>
    </source>
</evidence>
<dbReference type="EMBL" id="KK088418">
    <property type="protein sequence ID" value="EYE96343.1"/>
    <property type="molecule type" value="Genomic_DNA"/>
</dbReference>
<dbReference type="GeneID" id="63693556"/>
<organism evidence="1 2">
    <name type="scientific">Aspergillus ruber (strain CBS 135680)</name>
    <dbReference type="NCBI Taxonomy" id="1388766"/>
    <lineage>
        <taxon>Eukaryota</taxon>
        <taxon>Fungi</taxon>
        <taxon>Dikarya</taxon>
        <taxon>Ascomycota</taxon>
        <taxon>Pezizomycotina</taxon>
        <taxon>Eurotiomycetes</taxon>
        <taxon>Eurotiomycetidae</taxon>
        <taxon>Eurotiales</taxon>
        <taxon>Aspergillaceae</taxon>
        <taxon>Aspergillus</taxon>
        <taxon>Aspergillus subgen. Aspergillus</taxon>
    </lineage>
</organism>
<evidence type="ECO:0000313" key="2">
    <source>
        <dbReference type="Proteomes" id="UP000019804"/>
    </source>
</evidence>
<dbReference type="Proteomes" id="UP000019804">
    <property type="component" value="Unassembled WGS sequence"/>
</dbReference>
<name>A0A017SH93_ASPRC</name>
<dbReference type="RefSeq" id="XP_040640031.1">
    <property type="nucleotide sequence ID" value="XM_040778432.1"/>
</dbReference>
<sequence>MGRRMDRVPLTGFLAVRERFKVRPSLGWVPTKVCESCYPKMVRDGSNSGPEPVDESRIQDRRAFCDRRRIGMKFRTFPVLRAPYCLPKTSPRAAQRSPVLVFVVTVENEKSADEPVVNCHARRWAVEQNKNALLDTQEHTKKALNNPKKKKEKKISSFCWINSVRNEYADFPESNFSDGDPQPFR</sequence>
<accession>A0A017SH93</accession>
<reference evidence="2" key="1">
    <citation type="journal article" date="2014" name="Nat. Commun.">
        <title>Genomic adaptations of the halophilic Dead Sea filamentous fungus Eurotium rubrum.</title>
        <authorList>
            <person name="Kis-Papo T."/>
            <person name="Weig A.R."/>
            <person name="Riley R."/>
            <person name="Persoh D."/>
            <person name="Salamov A."/>
            <person name="Sun H."/>
            <person name="Lipzen A."/>
            <person name="Wasser S.P."/>
            <person name="Rambold G."/>
            <person name="Grigoriev I.V."/>
            <person name="Nevo E."/>
        </authorList>
    </citation>
    <scope>NUCLEOTIDE SEQUENCE [LARGE SCALE GENOMIC DNA]</scope>
    <source>
        <strain evidence="2">CBS 135680</strain>
    </source>
</reference>
<gene>
    <name evidence="1" type="ORF">EURHEDRAFT_350136</name>
</gene>
<dbReference type="AlphaFoldDB" id="A0A017SH93"/>
<proteinExistence type="predicted"/>
<protein>
    <submittedName>
        <fullName evidence="1">Uncharacterized protein</fullName>
    </submittedName>
</protein>
<dbReference type="HOGENOM" id="CLU_1461011_0_0_1"/>